<gene>
    <name evidence="2" type="ORF">CVT26_015412</name>
</gene>
<proteinExistence type="predicted"/>
<dbReference type="Proteomes" id="UP000284706">
    <property type="component" value="Unassembled WGS sequence"/>
</dbReference>
<organism evidence="2 3">
    <name type="scientific">Gymnopilus dilepis</name>
    <dbReference type="NCBI Taxonomy" id="231916"/>
    <lineage>
        <taxon>Eukaryota</taxon>
        <taxon>Fungi</taxon>
        <taxon>Dikarya</taxon>
        <taxon>Basidiomycota</taxon>
        <taxon>Agaricomycotina</taxon>
        <taxon>Agaricomycetes</taxon>
        <taxon>Agaricomycetidae</taxon>
        <taxon>Agaricales</taxon>
        <taxon>Agaricineae</taxon>
        <taxon>Hymenogastraceae</taxon>
        <taxon>Gymnopilus</taxon>
    </lineage>
</organism>
<feature type="compositionally biased region" description="Basic and acidic residues" evidence="1">
    <location>
        <begin position="260"/>
        <end position="269"/>
    </location>
</feature>
<dbReference type="AlphaFoldDB" id="A0A409YEE8"/>
<dbReference type="InParanoid" id="A0A409YEE8"/>
<comment type="caution">
    <text evidence="2">The sequence shown here is derived from an EMBL/GenBank/DDBJ whole genome shotgun (WGS) entry which is preliminary data.</text>
</comment>
<feature type="compositionally biased region" description="Basic residues" evidence="1">
    <location>
        <begin position="662"/>
        <end position="671"/>
    </location>
</feature>
<evidence type="ECO:0000313" key="3">
    <source>
        <dbReference type="Proteomes" id="UP000284706"/>
    </source>
</evidence>
<keyword evidence="3" id="KW-1185">Reference proteome</keyword>
<feature type="compositionally biased region" description="Basic and acidic residues" evidence="1">
    <location>
        <begin position="286"/>
        <end position="307"/>
    </location>
</feature>
<sequence length="705" mass="76952">MSTSNSIKPAQVLQAIHEEQLFVQTLREALASPQSLQKQFLSLAWMKSNVTKRFNALGINCGYLVTALDDLFTEGYNSGDPDYQQICEVVRLHESDYQKQAINTALEVPFSSAAAPATSSFCNSDILVGYNQGFATVNPPPPLPLKTSRPPPALPAESTTANMDISTASVAGNSDTPLAPVASSIAISRFNTALNSSQHRRPRLIAPESVSVIGIPATSRPVPPPKPRKAIVELVAKPTAPQNSEGSQQPPCGKAIRVEEDKEGKKENQLDDPMTGLKNATQKKQGNKEDSEKEGKTAQSDTIRKGNLDSANECTVPSFTNRMESVDSGQREEDERGATQNFEEEPYDDLVNYVGCKPLKKPRKAVPPEAQRSYYPQPCQPCLSSGLPCFIPARSRTSRRVCWHCSDSRVKCPFTVNTFMASGGNDLLTLEEDEEGNNDVVQANARLRDEVVQLTNRASILIDLYKTRTDAIEELVHTYTRREETFLDRLSSTIVNIVHSAVEEAFQPYLVAATTKGHQLYENSSESVLHSQHNMSSPSLALDHATQVQEYASLPSRYLTATPVSRSKTPHLSLSIEDGVVPCIAGGSAVNPNGTDSDLSGAGKAFTHTDEDRNDLSQANTVTTAHQPTYIEPPWSRRSSPVSSLTDISEEEEVASCATPRRSVRNVKKRRLSTDREALPSKRAKSSSSNLLKASNSGKTNKKGR</sequence>
<name>A0A409YEE8_9AGAR</name>
<feature type="compositionally biased region" description="Polar residues" evidence="1">
    <location>
        <begin position="616"/>
        <end position="627"/>
    </location>
</feature>
<feature type="region of interest" description="Disordered" evidence="1">
    <location>
        <begin position="592"/>
        <end position="705"/>
    </location>
</feature>
<dbReference type="EMBL" id="NHYE01000946">
    <property type="protein sequence ID" value="PPR01355.1"/>
    <property type="molecule type" value="Genomic_DNA"/>
</dbReference>
<reference evidence="2 3" key="1">
    <citation type="journal article" date="2018" name="Evol. Lett.">
        <title>Horizontal gene cluster transfer increased hallucinogenic mushroom diversity.</title>
        <authorList>
            <person name="Reynolds H.T."/>
            <person name="Vijayakumar V."/>
            <person name="Gluck-Thaler E."/>
            <person name="Korotkin H.B."/>
            <person name="Matheny P.B."/>
            <person name="Slot J.C."/>
        </authorList>
    </citation>
    <scope>NUCLEOTIDE SEQUENCE [LARGE SCALE GENOMIC DNA]</scope>
    <source>
        <strain evidence="2 3">SRW20</strain>
    </source>
</reference>
<feature type="compositionally biased region" description="Low complexity" evidence="1">
    <location>
        <begin position="686"/>
        <end position="697"/>
    </location>
</feature>
<feature type="compositionally biased region" description="Low complexity" evidence="1">
    <location>
        <begin position="633"/>
        <end position="644"/>
    </location>
</feature>
<protein>
    <submittedName>
        <fullName evidence="2">Uncharacterized protein</fullName>
    </submittedName>
</protein>
<feature type="compositionally biased region" description="Polar residues" evidence="1">
    <location>
        <begin position="309"/>
        <end position="323"/>
    </location>
</feature>
<feature type="region of interest" description="Disordered" evidence="1">
    <location>
        <begin position="260"/>
        <end position="344"/>
    </location>
</feature>
<evidence type="ECO:0000313" key="2">
    <source>
        <dbReference type="EMBL" id="PPR01355.1"/>
    </source>
</evidence>
<accession>A0A409YEE8</accession>
<evidence type="ECO:0000256" key="1">
    <source>
        <dbReference type="SAM" id="MobiDB-lite"/>
    </source>
</evidence>